<feature type="region of interest" description="Disordered" evidence="1">
    <location>
        <begin position="268"/>
        <end position="341"/>
    </location>
</feature>
<organism evidence="3 4">
    <name type="scientific">Anisodus tanguticus</name>
    <dbReference type="NCBI Taxonomy" id="243964"/>
    <lineage>
        <taxon>Eukaryota</taxon>
        <taxon>Viridiplantae</taxon>
        <taxon>Streptophyta</taxon>
        <taxon>Embryophyta</taxon>
        <taxon>Tracheophyta</taxon>
        <taxon>Spermatophyta</taxon>
        <taxon>Magnoliopsida</taxon>
        <taxon>eudicotyledons</taxon>
        <taxon>Gunneridae</taxon>
        <taxon>Pentapetalae</taxon>
        <taxon>asterids</taxon>
        <taxon>lamiids</taxon>
        <taxon>Solanales</taxon>
        <taxon>Solanaceae</taxon>
        <taxon>Solanoideae</taxon>
        <taxon>Hyoscyameae</taxon>
        <taxon>Anisodus</taxon>
    </lineage>
</organism>
<feature type="compositionally biased region" description="Pro residues" evidence="1">
    <location>
        <begin position="7"/>
        <end position="20"/>
    </location>
</feature>
<feature type="compositionally biased region" description="Polar residues" evidence="1">
    <location>
        <begin position="315"/>
        <end position="325"/>
    </location>
</feature>
<name>A0AAE1RRW5_9SOLA</name>
<evidence type="ECO:0000259" key="2">
    <source>
        <dbReference type="Pfam" id="PF14111"/>
    </source>
</evidence>
<comment type="caution">
    <text evidence="3">The sequence shown here is derived from an EMBL/GenBank/DDBJ whole genome shotgun (WGS) entry which is preliminary data.</text>
</comment>
<keyword evidence="4" id="KW-1185">Reference proteome</keyword>
<evidence type="ECO:0000313" key="4">
    <source>
        <dbReference type="Proteomes" id="UP001291623"/>
    </source>
</evidence>
<evidence type="ECO:0000313" key="3">
    <source>
        <dbReference type="EMBL" id="KAK4356746.1"/>
    </source>
</evidence>
<dbReference type="InterPro" id="IPR040256">
    <property type="entry name" value="At4g02000-like"/>
</dbReference>
<dbReference type="InterPro" id="IPR025558">
    <property type="entry name" value="DUF4283"/>
</dbReference>
<dbReference type="Proteomes" id="UP001291623">
    <property type="component" value="Unassembled WGS sequence"/>
</dbReference>
<feature type="compositionally biased region" description="Basic and acidic residues" evidence="1">
    <location>
        <begin position="389"/>
        <end position="401"/>
    </location>
</feature>
<evidence type="ECO:0000256" key="1">
    <source>
        <dbReference type="SAM" id="MobiDB-lite"/>
    </source>
</evidence>
<feature type="domain" description="DUF4283" evidence="2">
    <location>
        <begin position="951"/>
        <end position="1038"/>
    </location>
</feature>
<protein>
    <recommendedName>
        <fullName evidence="2">DUF4283 domain-containing protein</fullName>
    </recommendedName>
</protein>
<feature type="domain" description="DUF4283" evidence="2">
    <location>
        <begin position="505"/>
        <end position="592"/>
    </location>
</feature>
<feature type="region of interest" description="Disordered" evidence="1">
    <location>
        <begin position="705"/>
        <end position="789"/>
    </location>
</feature>
<feature type="region of interest" description="Disordered" evidence="1">
    <location>
        <begin position="363"/>
        <end position="437"/>
    </location>
</feature>
<gene>
    <name evidence="3" type="ORF">RND71_022356</name>
</gene>
<accession>A0AAE1RRW5</accession>
<feature type="compositionally biased region" description="Pro residues" evidence="1">
    <location>
        <begin position="420"/>
        <end position="434"/>
    </location>
</feature>
<feature type="compositionally biased region" description="Basic and acidic residues" evidence="1">
    <location>
        <begin position="705"/>
        <end position="714"/>
    </location>
</feature>
<dbReference type="PANTHER" id="PTHR31286:SF179">
    <property type="entry name" value="RNASE H TYPE-1 DOMAIN-CONTAINING PROTEIN"/>
    <property type="match status" value="1"/>
</dbReference>
<sequence>MAIPATGRPPPEVGHHPPIPAHPLNYSNVLKSSPTIPFLSSPETAINGGTSSPCGNASPMSSSIPIKPIVYLHGEPTVRFEKKEVEAEVNIGLLCDRHVLIRCTIAEDYDTLMSRQTFEIKEKNKPYLMRTFKWDVTFNPDEETRFAYGWISFPGLPPHFHGESSLFSMAASVGIPISIDSATRNKTRPSSARVKVEVDLLKVHPKSVLIQVGEGAEITSTQQRIRYDFLPKYCTNCKLQGHDSIGCWKLHPELRPHKADLTVAGGFTAAGGEKSKSHHPTHPPLSSTSHPTNPEWQTVNHRRKTTGKGNPNPPQNTKNPSNSLENPIPRPEMNTTSPVVETPSCATENTILQKNTFFEISDAETLPESLAAPKPHRNPRRRRRPHRNPTKDPPRPAERRFFGHHTITPSRLSMAIPATGRPPPEVGHHPPTPARPLDYSNLFKSSPNIPILVNSETANNGGNPSYGGSSSPMATSIPIKPIVYLHGEPTVRFEKKEVEVMIHHQDLTLAIVGKFSHGWPDIAFLRNAIPKQCGLKAEVRIGLLCDRHVLIRCTIGEDFDTLMSRQTFEIKEKTRPYLMRTFKWDVSFNPAEESRFAYGWISFPGLSPHYYGESTLFSLAAAVGSPIAIDAATLNKIRPSCARVKVEFDLLKSHPPHVVIQVGEGDGITTELQKIRYDFKPKYCTNCKLQGHDVDGCWNLKPALRPEKAKDSDGGKVATAKATEVEIGKGKASIPTPSSSNPSQQNPIPTANALIHAPSNNWTTVTRKNKKNKNQNPKPPSKVTGTVIPATGTVIPEPRAIGNTVQVSESVFRPKNTPPKISDAGNPPGILGGAGNPTGTLGGERRFSAIHYPSPSRLSMAIPATGRPPPEVGHHPPIPAHPLNYSNVLKSSPTIPFLSSPETAINGGTSSPCGNASPMSSSIPIKPIVYLHGEPTVRFEKKEVEVMIHQQNLNLAVIGKFSHGWPEIGLLRTAIPKQCGLKAEVNIGLLCDRHVLIRCTIAEDYDTLMSRQTFEIKEKNKPYLMRTFKWDVTFNPDEETRFAYGWISFPGLPPHFHGESSLFSMAASVGIPISIDSATRNKTRPSSARVKVEVDLLKVHPKSVLIQVGEGAEITSTQQRIRYDFLPKYCTNCKLQGHDSIGCWKLHPELRPHKADPTVAGGVTAAGGEKKLEDTEEVQEGGIREATLEVATVTPVVTTKQWVANSFEGNNVPMNKECVEIPSNTSSERNRWSDEVEDVVEEGEILISEESTNSSSPDDPGEEEAGKENNLSIVIIPEEVDAQEEKQLEDNSAIEAQPINMEAETTVEASQIQGQKPEENMNAEKGQHTNSSVLPAQGVVLVKCTQSLVGETIHKDAITVLLSLYDSQDILHHQTFGGSSAYTAWWKSESFRLGGPHISLPFEGVRVKGAHTVHHWWEFEVFRLGGPHTYRQTSMGSRIRGSAHTVHHWWESKGIRLGGPHIYLIAEGVRGRGTHTAHHWWEFEDFRLEGPHIYWIDMFTERDPKDSIVGGVHTDILWWTQRLEDHHIDCHGNPRVTDLEDHRHRFTLGYTGSVHSYSFVFLILLITQVRHHATRELPRQNWYQIYTFSELLISDNRYRDYMILGEWYQNHLLTHHQCVVLVPRCAQSADDVTISGDGIHISDIQDNLRPAIFLYMSFYISREIYPTCANRHQTHDRHQTERCSLQEIHSTFAHRHRSQYRVQPGSFYRIGEIRPTFAYSTRPMTDFS</sequence>
<feature type="compositionally biased region" description="Low complexity" evidence="1">
    <location>
        <begin position="733"/>
        <end position="750"/>
    </location>
</feature>
<feature type="region of interest" description="Disordered" evidence="1">
    <location>
        <begin position="1245"/>
        <end position="1270"/>
    </location>
</feature>
<feature type="compositionally biased region" description="Basic residues" evidence="1">
    <location>
        <begin position="374"/>
        <end position="388"/>
    </location>
</feature>
<dbReference type="EMBL" id="JAVYJV010000012">
    <property type="protein sequence ID" value="KAK4356746.1"/>
    <property type="molecule type" value="Genomic_DNA"/>
</dbReference>
<dbReference type="PANTHER" id="PTHR31286">
    <property type="entry name" value="GLYCINE-RICH CELL WALL STRUCTURAL PROTEIN 1.8-LIKE"/>
    <property type="match status" value="1"/>
</dbReference>
<proteinExistence type="predicted"/>
<feature type="region of interest" description="Disordered" evidence="1">
    <location>
        <begin position="1"/>
        <end position="20"/>
    </location>
</feature>
<dbReference type="Pfam" id="PF14111">
    <property type="entry name" value="DUF4283"/>
    <property type="match status" value="2"/>
</dbReference>
<reference evidence="3" key="1">
    <citation type="submission" date="2023-12" db="EMBL/GenBank/DDBJ databases">
        <title>Genome assembly of Anisodus tanguticus.</title>
        <authorList>
            <person name="Wang Y.-J."/>
        </authorList>
    </citation>
    <scope>NUCLEOTIDE SEQUENCE</scope>
    <source>
        <strain evidence="3">KB-2021</strain>
        <tissue evidence="3">Leaf</tissue>
    </source>
</reference>